<dbReference type="PANTHER" id="PTHR11817">
    <property type="entry name" value="PYRUVATE KINASE"/>
    <property type="match status" value="1"/>
</dbReference>
<dbReference type="GO" id="GO:0005524">
    <property type="term" value="F:ATP binding"/>
    <property type="evidence" value="ECO:0007669"/>
    <property type="project" value="UniProtKB-KW"/>
</dbReference>
<accession>A0A1H0EB93</accession>
<dbReference type="Gene3D" id="3.20.20.60">
    <property type="entry name" value="Phosphoenolpyruvate-binding domains"/>
    <property type="match status" value="1"/>
</dbReference>
<keyword evidence="5 14" id="KW-0808">Transferase</keyword>
<dbReference type="UniPathway" id="UPA00109">
    <property type="reaction ID" value="UER00188"/>
</dbReference>
<dbReference type="InterPro" id="IPR015806">
    <property type="entry name" value="Pyrv_Knase_insert_dom_sf"/>
</dbReference>
<dbReference type="PROSITE" id="PS00110">
    <property type="entry name" value="PYRUVATE_KINASE"/>
    <property type="match status" value="1"/>
</dbReference>
<protein>
    <recommendedName>
        <fullName evidence="4 13">Pyruvate kinase</fullName>
        <ecNumber evidence="4 13">2.7.1.40</ecNumber>
    </recommendedName>
</protein>
<evidence type="ECO:0000259" key="16">
    <source>
        <dbReference type="Pfam" id="PF02887"/>
    </source>
</evidence>
<evidence type="ECO:0000256" key="4">
    <source>
        <dbReference type="ARBA" id="ARBA00012142"/>
    </source>
</evidence>
<dbReference type="InterPro" id="IPR015795">
    <property type="entry name" value="Pyrv_Knase_C"/>
</dbReference>
<dbReference type="EC" id="2.7.1.40" evidence="4 13"/>
<dbReference type="Proteomes" id="UP000199677">
    <property type="component" value="Unassembled WGS sequence"/>
</dbReference>
<evidence type="ECO:0000256" key="9">
    <source>
        <dbReference type="ARBA" id="ARBA00022840"/>
    </source>
</evidence>
<keyword evidence="12 17" id="KW-0670">Pyruvate</keyword>
<evidence type="ECO:0000256" key="7">
    <source>
        <dbReference type="ARBA" id="ARBA00022741"/>
    </source>
</evidence>
<dbReference type="NCBIfam" id="NF004978">
    <property type="entry name" value="PRK06354.1"/>
    <property type="match status" value="1"/>
</dbReference>
<dbReference type="Gene3D" id="3.40.1380.20">
    <property type="entry name" value="Pyruvate kinase, C-terminal domain"/>
    <property type="match status" value="1"/>
</dbReference>
<keyword evidence="9" id="KW-0067">ATP-binding</keyword>
<dbReference type="FunFam" id="2.40.33.10:FF:000001">
    <property type="entry name" value="Pyruvate kinase"/>
    <property type="match status" value="1"/>
</dbReference>
<reference evidence="18" key="1">
    <citation type="submission" date="2016-10" db="EMBL/GenBank/DDBJ databases">
        <authorList>
            <person name="Varghese N."/>
            <person name="Submissions S."/>
        </authorList>
    </citation>
    <scope>NUCLEOTIDE SEQUENCE [LARGE SCALE GENOMIC DNA]</scope>
    <source>
        <strain evidence="18">CGMCC 1.6494</strain>
    </source>
</reference>
<comment type="cofactor">
    <cofactor evidence="1">
        <name>K(+)</name>
        <dbReference type="ChEBI" id="CHEBI:29103"/>
    </cofactor>
</comment>
<dbReference type="NCBIfam" id="NF004491">
    <property type="entry name" value="PRK05826.1"/>
    <property type="match status" value="1"/>
</dbReference>
<evidence type="ECO:0000256" key="6">
    <source>
        <dbReference type="ARBA" id="ARBA00022723"/>
    </source>
</evidence>
<evidence type="ECO:0000256" key="10">
    <source>
        <dbReference type="ARBA" id="ARBA00022842"/>
    </source>
</evidence>
<keyword evidence="18" id="KW-1185">Reference proteome</keyword>
<keyword evidence="10 14" id="KW-0460">Magnesium</keyword>
<dbReference type="InterPro" id="IPR001697">
    <property type="entry name" value="Pyr_Knase"/>
</dbReference>
<evidence type="ECO:0000256" key="1">
    <source>
        <dbReference type="ARBA" id="ARBA00001958"/>
    </source>
</evidence>
<dbReference type="STRING" id="416873.SAMN04487951_10886"/>
<dbReference type="InterPro" id="IPR015813">
    <property type="entry name" value="Pyrv/PenolPyrv_kinase-like_dom"/>
</dbReference>
<dbReference type="NCBIfam" id="TIGR01064">
    <property type="entry name" value="pyruv_kin"/>
    <property type="match status" value="1"/>
</dbReference>
<evidence type="ECO:0000256" key="3">
    <source>
        <dbReference type="ARBA" id="ARBA00008663"/>
    </source>
</evidence>
<keyword evidence="7" id="KW-0547">Nucleotide-binding</keyword>
<organism evidence="17 18">
    <name type="scientific">Vreelandella arcis</name>
    <dbReference type="NCBI Taxonomy" id="416873"/>
    <lineage>
        <taxon>Bacteria</taxon>
        <taxon>Pseudomonadati</taxon>
        <taxon>Pseudomonadota</taxon>
        <taxon>Gammaproteobacteria</taxon>
        <taxon>Oceanospirillales</taxon>
        <taxon>Halomonadaceae</taxon>
        <taxon>Vreelandella</taxon>
    </lineage>
</organism>
<dbReference type="AlphaFoldDB" id="A0A1H0EB93"/>
<proteinExistence type="inferred from homology"/>
<dbReference type="InterPro" id="IPR040442">
    <property type="entry name" value="Pyrv_kinase-like_dom_sf"/>
</dbReference>
<evidence type="ECO:0000256" key="12">
    <source>
        <dbReference type="ARBA" id="ARBA00023317"/>
    </source>
</evidence>
<feature type="domain" description="Pyruvate kinase barrel" evidence="15">
    <location>
        <begin position="9"/>
        <end position="335"/>
    </location>
</feature>
<dbReference type="Gene3D" id="2.40.33.10">
    <property type="entry name" value="PK beta-barrel domain-like"/>
    <property type="match status" value="1"/>
</dbReference>
<dbReference type="InterPro" id="IPR018209">
    <property type="entry name" value="Pyrv_Knase_AS"/>
</dbReference>
<dbReference type="InterPro" id="IPR011037">
    <property type="entry name" value="Pyrv_Knase-like_insert_dom_sf"/>
</dbReference>
<comment type="similarity">
    <text evidence="3 14">Belongs to the pyruvate kinase family.</text>
</comment>
<dbReference type="GO" id="GO:0000287">
    <property type="term" value="F:magnesium ion binding"/>
    <property type="evidence" value="ECO:0007669"/>
    <property type="project" value="UniProtKB-UniRule"/>
</dbReference>
<feature type="domain" description="Pyruvate kinase C-terminal" evidence="16">
    <location>
        <begin position="367"/>
        <end position="482"/>
    </location>
</feature>
<evidence type="ECO:0000256" key="5">
    <source>
        <dbReference type="ARBA" id="ARBA00022679"/>
    </source>
</evidence>
<keyword evidence="6" id="KW-0479">Metal-binding</keyword>
<evidence type="ECO:0000313" key="18">
    <source>
        <dbReference type="Proteomes" id="UP000199677"/>
    </source>
</evidence>
<dbReference type="InterPro" id="IPR015793">
    <property type="entry name" value="Pyrv_Knase_brl"/>
</dbReference>
<dbReference type="SUPFAM" id="SSF50800">
    <property type="entry name" value="PK beta-barrel domain-like"/>
    <property type="match status" value="1"/>
</dbReference>
<name>A0A1H0EB93_9GAMM</name>
<dbReference type="Pfam" id="PF00224">
    <property type="entry name" value="PK"/>
    <property type="match status" value="1"/>
</dbReference>
<evidence type="ECO:0000256" key="13">
    <source>
        <dbReference type="NCBIfam" id="TIGR01064"/>
    </source>
</evidence>
<evidence type="ECO:0000256" key="14">
    <source>
        <dbReference type="RuleBase" id="RU000504"/>
    </source>
</evidence>
<evidence type="ECO:0000259" key="15">
    <source>
        <dbReference type="Pfam" id="PF00224"/>
    </source>
</evidence>
<dbReference type="SUPFAM" id="SSF52935">
    <property type="entry name" value="PK C-terminal domain-like"/>
    <property type="match status" value="1"/>
</dbReference>
<dbReference type="GO" id="GO:0030955">
    <property type="term" value="F:potassium ion binding"/>
    <property type="evidence" value="ECO:0007669"/>
    <property type="project" value="UniProtKB-UniRule"/>
</dbReference>
<dbReference type="Pfam" id="PF02887">
    <property type="entry name" value="PK_C"/>
    <property type="match status" value="1"/>
</dbReference>
<sequence>MNALHHSSIRRTKIVATLGPASDREGVLDAMLAAGVDVVRLNFSHGSADDHRRRLQQVREAAAKLGRSVAVLGDLQGPKIRVARFKDGAVMLEEGRPFILDMAMDGDAGDITQVGCDYKTLADDVSAGDRLLLDDGRVVLDVTEVKGTQVHTTVVVGGKLSNNKGINKQGGGLSAPALTEKDKVDLKTAVEIGVDYLAISFPRHAEDMLEARRLLGEEGKEIGLVAKVERAEAVADDATLDGIIEASEAVMVARGDLGVEIGDAQLVGVQKRMIKRARTLNRAVITATQMMESMISSPLPTRAEVFDVANAVLDGSDAVMLSAETAAGDYPLETVEAMSRVCLGAERERSAQESGHRIHEGFTRADETIALSAMYAANHMEGIAAIACMTSSGYTPLIASRIRSGLPIVGLAHNPIAQRRMALYRGVVSLPFDTSAISAEELNDRALERLVKQGVAKQGDYVILTRGDHMNAHGGTNTMKVMTITEQHVAQAQR</sequence>
<evidence type="ECO:0000256" key="2">
    <source>
        <dbReference type="ARBA" id="ARBA00004997"/>
    </source>
</evidence>
<comment type="catalytic activity">
    <reaction evidence="14">
        <text>pyruvate + ATP = phosphoenolpyruvate + ADP + H(+)</text>
        <dbReference type="Rhea" id="RHEA:18157"/>
        <dbReference type="ChEBI" id="CHEBI:15361"/>
        <dbReference type="ChEBI" id="CHEBI:15378"/>
        <dbReference type="ChEBI" id="CHEBI:30616"/>
        <dbReference type="ChEBI" id="CHEBI:58702"/>
        <dbReference type="ChEBI" id="CHEBI:456216"/>
        <dbReference type="EC" id="2.7.1.40"/>
    </reaction>
</comment>
<dbReference type="GO" id="GO:0016301">
    <property type="term" value="F:kinase activity"/>
    <property type="evidence" value="ECO:0007669"/>
    <property type="project" value="UniProtKB-KW"/>
</dbReference>
<evidence type="ECO:0000313" key="17">
    <source>
        <dbReference type="EMBL" id="SDN79566.1"/>
    </source>
</evidence>
<dbReference type="EMBL" id="FNII01000008">
    <property type="protein sequence ID" value="SDN79566.1"/>
    <property type="molecule type" value="Genomic_DNA"/>
</dbReference>
<comment type="pathway">
    <text evidence="2 14">Carbohydrate degradation; glycolysis; pyruvate from D-glyceraldehyde 3-phosphate: step 5/5.</text>
</comment>
<dbReference type="InterPro" id="IPR036918">
    <property type="entry name" value="Pyrv_Knase_C_sf"/>
</dbReference>
<evidence type="ECO:0000256" key="8">
    <source>
        <dbReference type="ARBA" id="ARBA00022777"/>
    </source>
</evidence>
<gene>
    <name evidence="17" type="ORF">SAMN04487951_10886</name>
</gene>
<dbReference type="GO" id="GO:0004743">
    <property type="term" value="F:pyruvate kinase activity"/>
    <property type="evidence" value="ECO:0007669"/>
    <property type="project" value="UniProtKB-UniRule"/>
</dbReference>
<dbReference type="PRINTS" id="PR01050">
    <property type="entry name" value="PYRUVTKNASE"/>
</dbReference>
<evidence type="ECO:0000256" key="11">
    <source>
        <dbReference type="ARBA" id="ARBA00023152"/>
    </source>
</evidence>
<dbReference type="RefSeq" id="WP_089706437.1">
    <property type="nucleotide sequence ID" value="NZ_FNII01000008.1"/>
</dbReference>
<keyword evidence="8 14" id="KW-0418">Kinase</keyword>
<keyword evidence="11 14" id="KW-0324">Glycolysis</keyword>
<dbReference type="SUPFAM" id="SSF51621">
    <property type="entry name" value="Phosphoenolpyruvate/pyruvate domain"/>
    <property type="match status" value="1"/>
</dbReference>
<dbReference type="OrthoDB" id="9812123at2"/>